<dbReference type="EMBL" id="CM029045">
    <property type="protein sequence ID" value="KAG2600860.1"/>
    <property type="molecule type" value="Genomic_DNA"/>
</dbReference>
<organism evidence="1 2">
    <name type="scientific">Panicum virgatum</name>
    <name type="common">Blackwell switchgrass</name>
    <dbReference type="NCBI Taxonomy" id="38727"/>
    <lineage>
        <taxon>Eukaryota</taxon>
        <taxon>Viridiplantae</taxon>
        <taxon>Streptophyta</taxon>
        <taxon>Embryophyta</taxon>
        <taxon>Tracheophyta</taxon>
        <taxon>Spermatophyta</taxon>
        <taxon>Magnoliopsida</taxon>
        <taxon>Liliopsida</taxon>
        <taxon>Poales</taxon>
        <taxon>Poaceae</taxon>
        <taxon>PACMAD clade</taxon>
        <taxon>Panicoideae</taxon>
        <taxon>Panicodae</taxon>
        <taxon>Paniceae</taxon>
        <taxon>Panicinae</taxon>
        <taxon>Panicum</taxon>
        <taxon>Panicum sect. Hiantes</taxon>
    </lineage>
</organism>
<proteinExistence type="predicted"/>
<sequence length="79" mass="8610">MIGRPPLGIGVSWWPLTPLLRDLLQRLNYLGRSCPVRSLSPTATARTTGDGHQVRLCGDHCRSWGFSGSGDDGIKFMLG</sequence>
<reference evidence="1" key="1">
    <citation type="submission" date="2020-05" db="EMBL/GenBank/DDBJ databases">
        <title>WGS assembly of Panicum virgatum.</title>
        <authorList>
            <person name="Lovell J.T."/>
            <person name="Jenkins J."/>
            <person name="Shu S."/>
            <person name="Juenger T.E."/>
            <person name="Schmutz J."/>
        </authorList>
    </citation>
    <scope>NUCLEOTIDE SEQUENCE</scope>
    <source>
        <strain evidence="1">AP13</strain>
    </source>
</reference>
<accession>A0A8T0SQ86</accession>
<protein>
    <submittedName>
        <fullName evidence="1">Uncharacterized protein</fullName>
    </submittedName>
</protein>
<dbReference type="AlphaFoldDB" id="A0A8T0SQ86"/>
<evidence type="ECO:0000313" key="1">
    <source>
        <dbReference type="EMBL" id="KAG2600860.1"/>
    </source>
</evidence>
<name>A0A8T0SQ86_PANVG</name>
<gene>
    <name evidence="1" type="ORF">PVAP13_5KG551307</name>
</gene>
<keyword evidence="2" id="KW-1185">Reference proteome</keyword>
<comment type="caution">
    <text evidence="1">The sequence shown here is derived from an EMBL/GenBank/DDBJ whole genome shotgun (WGS) entry which is preliminary data.</text>
</comment>
<evidence type="ECO:0000313" key="2">
    <source>
        <dbReference type="Proteomes" id="UP000823388"/>
    </source>
</evidence>
<dbReference type="Proteomes" id="UP000823388">
    <property type="component" value="Chromosome 5K"/>
</dbReference>